<dbReference type="SUPFAM" id="SSF53067">
    <property type="entry name" value="Actin-like ATPase domain"/>
    <property type="match status" value="2"/>
</dbReference>
<keyword evidence="3" id="KW-1185">Reference proteome</keyword>
<comment type="similarity">
    <text evidence="1">Belongs to the actin family.</text>
</comment>
<evidence type="ECO:0000313" key="3">
    <source>
        <dbReference type="Proteomes" id="UP001420932"/>
    </source>
</evidence>
<dbReference type="AlphaFoldDB" id="A0AAP0EWU1"/>
<dbReference type="Pfam" id="PF00022">
    <property type="entry name" value="Actin"/>
    <property type="match status" value="1"/>
</dbReference>
<sequence length="523" mass="58216">MYGGDEVSAIVLDLGSYTCKAGYAGEDAPKAVFPSHVDLIAKLVLLETLVVGAIDQSGIGNVKSEKESDSMLDPKSVIKTFDSEKSKVNRKLYVGSQALGYRRDHMEVISPIKDGIVADWDIVDSIWNHAFRERLLIDPQEHPMLLAEPSFNTPLQRERTAELMFEKYKVPALFLAKNAVLTSFASGRATSLVVDSGGGSTTLAPVHDGYVLQKGVSTSPIGGEVLTDCLMKSLESKGIMIKPRYAFKRKEIRPGEFLTLDADFPNTTESYKLFSQRIIASDIKECVCRVPDTPYDESAYANIPMTPYELPDGQTIEIGADRFKIPDILFNPSIIQVIESINKCDVDIRRELFSSILLSGGTASMQQLKERLEKDLLEESPQAARVKVMASGNAIERRFRLIFTFIDHLFECLDRRKYTCISRLLPANVVLQTRVGSAVNTKSMEPRTFSESALELNIYAESAISYLEIKSGAENLQVVGQLRTGDVMDKDNLFAVIQRSDFNAHYFEHYIGMNDSTIFTNPL</sequence>
<organism evidence="2 3">
    <name type="scientific">Stephania yunnanensis</name>
    <dbReference type="NCBI Taxonomy" id="152371"/>
    <lineage>
        <taxon>Eukaryota</taxon>
        <taxon>Viridiplantae</taxon>
        <taxon>Streptophyta</taxon>
        <taxon>Embryophyta</taxon>
        <taxon>Tracheophyta</taxon>
        <taxon>Spermatophyta</taxon>
        <taxon>Magnoliopsida</taxon>
        <taxon>Ranunculales</taxon>
        <taxon>Menispermaceae</taxon>
        <taxon>Menispermoideae</taxon>
        <taxon>Cissampelideae</taxon>
        <taxon>Stephania</taxon>
    </lineage>
</organism>
<protein>
    <recommendedName>
        <fullName evidence="4">Actin-related protein 4</fullName>
    </recommendedName>
</protein>
<evidence type="ECO:0000313" key="2">
    <source>
        <dbReference type="EMBL" id="KAK9098267.1"/>
    </source>
</evidence>
<reference evidence="2 3" key="1">
    <citation type="submission" date="2024-01" db="EMBL/GenBank/DDBJ databases">
        <title>Genome assemblies of Stephania.</title>
        <authorList>
            <person name="Yang L."/>
        </authorList>
    </citation>
    <scope>NUCLEOTIDE SEQUENCE [LARGE SCALE GENOMIC DNA]</scope>
    <source>
        <strain evidence="2">YNDBR</strain>
        <tissue evidence="2">Leaf</tissue>
    </source>
</reference>
<name>A0AAP0EWU1_9MAGN</name>
<proteinExistence type="inferred from homology"/>
<dbReference type="InterPro" id="IPR004000">
    <property type="entry name" value="Actin"/>
</dbReference>
<dbReference type="Gene3D" id="3.90.640.10">
    <property type="entry name" value="Actin, Chain A, domain 4"/>
    <property type="match status" value="1"/>
</dbReference>
<comment type="caution">
    <text evidence="2">The sequence shown here is derived from an EMBL/GenBank/DDBJ whole genome shotgun (WGS) entry which is preliminary data.</text>
</comment>
<dbReference type="PANTHER" id="PTHR11937">
    <property type="entry name" value="ACTIN"/>
    <property type="match status" value="1"/>
</dbReference>
<gene>
    <name evidence="2" type="ORF">Syun_025312</name>
</gene>
<evidence type="ECO:0008006" key="4">
    <source>
        <dbReference type="Google" id="ProtNLM"/>
    </source>
</evidence>
<evidence type="ECO:0000256" key="1">
    <source>
        <dbReference type="RuleBase" id="RU000487"/>
    </source>
</evidence>
<dbReference type="SMART" id="SM00268">
    <property type="entry name" value="ACTIN"/>
    <property type="match status" value="1"/>
</dbReference>
<dbReference type="Gene3D" id="3.30.420.40">
    <property type="match status" value="2"/>
</dbReference>
<dbReference type="FunFam" id="3.30.420.40:FF:000151">
    <property type="entry name" value="Actin-related protein 4"/>
    <property type="match status" value="1"/>
</dbReference>
<dbReference type="CDD" id="cd13395">
    <property type="entry name" value="ASKHA_NBD_Arp4_ACTL6-like"/>
    <property type="match status" value="1"/>
</dbReference>
<dbReference type="EMBL" id="JBBNAF010000011">
    <property type="protein sequence ID" value="KAK9098267.1"/>
    <property type="molecule type" value="Genomic_DNA"/>
</dbReference>
<dbReference type="Proteomes" id="UP001420932">
    <property type="component" value="Unassembled WGS sequence"/>
</dbReference>
<accession>A0AAP0EWU1</accession>
<dbReference type="InterPro" id="IPR043129">
    <property type="entry name" value="ATPase_NBD"/>
</dbReference>